<dbReference type="EMBL" id="RQJP01000001">
    <property type="protein sequence ID" value="RRB18081.1"/>
    <property type="molecule type" value="Genomic_DNA"/>
</dbReference>
<comment type="caution">
    <text evidence="1">The sequence shown here is derived from an EMBL/GenBank/DDBJ whole genome shotgun (WGS) entry which is preliminary data.</text>
</comment>
<name>A0A3P1CXL2_9BACT</name>
<evidence type="ECO:0000313" key="2">
    <source>
        <dbReference type="Proteomes" id="UP000274271"/>
    </source>
</evidence>
<sequence length="69" mass="8028">MRQSRWVILILLSSLLCLIAYGLSVIDWVQDMQTGVYSQNRLEGFLETSAQVSYLYFAIRFLRSHINIS</sequence>
<protein>
    <recommendedName>
        <fullName evidence="3">DUF4386 family protein</fullName>
    </recommendedName>
</protein>
<dbReference type="RefSeq" id="WP_124905319.1">
    <property type="nucleotide sequence ID" value="NZ_RQJP01000001.1"/>
</dbReference>
<reference evidence="1 2" key="1">
    <citation type="submission" date="2018-11" db="EMBL/GenBank/DDBJ databases">
        <authorList>
            <person name="Zhou Z."/>
            <person name="Wang G."/>
        </authorList>
    </citation>
    <scope>NUCLEOTIDE SEQUENCE [LARGE SCALE GENOMIC DNA]</scope>
    <source>
        <strain evidence="1 2">KCTC42998</strain>
    </source>
</reference>
<evidence type="ECO:0008006" key="3">
    <source>
        <dbReference type="Google" id="ProtNLM"/>
    </source>
</evidence>
<organism evidence="1 2">
    <name type="scientific">Larkinella knui</name>
    <dbReference type="NCBI Taxonomy" id="2025310"/>
    <lineage>
        <taxon>Bacteria</taxon>
        <taxon>Pseudomonadati</taxon>
        <taxon>Bacteroidota</taxon>
        <taxon>Cytophagia</taxon>
        <taxon>Cytophagales</taxon>
        <taxon>Spirosomataceae</taxon>
        <taxon>Larkinella</taxon>
    </lineage>
</organism>
<accession>A0A3P1CXL2</accession>
<dbReference type="OrthoDB" id="965937at2"/>
<dbReference type="Proteomes" id="UP000274271">
    <property type="component" value="Unassembled WGS sequence"/>
</dbReference>
<dbReference type="AlphaFoldDB" id="A0A3P1CXL2"/>
<proteinExistence type="predicted"/>
<gene>
    <name evidence="1" type="ORF">EHT87_07350</name>
</gene>
<evidence type="ECO:0000313" key="1">
    <source>
        <dbReference type="EMBL" id="RRB18081.1"/>
    </source>
</evidence>
<keyword evidence="2" id="KW-1185">Reference proteome</keyword>